<dbReference type="EMBL" id="JACXRZ010000015">
    <property type="protein sequence ID" value="MBD3145678.1"/>
    <property type="molecule type" value="Genomic_DNA"/>
</dbReference>
<sequence>MASARDELAGLDPFDIFDTEAARLDRFFSSLGSSLGEDRWNRPSRCDGWTVRDVLAHLAGEESYNHACLDDDIDGFYELLEHEGVGGGFDGFNEWCVRKRQGLPVEQVLDEWRARNGETRRRMRALGRDGTLHTSAGPYPAGLQAFHYASEYATHADDVAAPVPPDEAGDRLGWRVRFGMFVLEEQGSPARVEPACGRVQVQVDDGLTADLSPEEFVEATVGRLPAGHRLDDRVRSALRCLA</sequence>
<name>A0ABR8LB59_9ACTN</name>
<dbReference type="InterPro" id="IPR017517">
    <property type="entry name" value="Maleyloyr_isom"/>
</dbReference>
<dbReference type="SUPFAM" id="SSF109854">
    <property type="entry name" value="DinB/YfiT-like putative metalloenzymes"/>
    <property type="match status" value="1"/>
</dbReference>
<feature type="domain" description="Mycothiol-dependent maleylpyruvate isomerase metal-binding" evidence="1">
    <location>
        <begin position="23"/>
        <end position="160"/>
    </location>
</feature>
<organism evidence="2 3">
    <name type="scientific">Microbispora bryophytorum subsp. camponoti</name>
    <dbReference type="NCBI Taxonomy" id="1677852"/>
    <lineage>
        <taxon>Bacteria</taxon>
        <taxon>Bacillati</taxon>
        <taxon>Actinomycetota</taxon>
        <taxon>Actinomycetes</taxon>
        <taxon>Streptosporangiales</taxon>
        <taxon>Streptosporangiaceae</taxon>
        <taxon>Microbispora</taxon>
    </lineage>
</organism>
<evidence type="ECO:0000259" key="1">
    <source>
        <dbReference type="Pfam" id="PF11716"/>
    </source>
</evidence>
<dbReference type="NCBIfam" id="TIGR03083">
    <property type="entry name" value="maleylpyruvate isomerase family mycothiol-dependent enzyme"/>
    <property type="match status" value="1"/>
</dbReference>
<accession>A0ABR8LB59</accession>
<reference evidence="2 3" key="1">
    <citation type="submission" date="2020-09" db="EMBL/GenBank/DDBJ databases">
        <title>Actinomycete isolated from the Camponotus japonicus Mayr.</title>
        <authorList>
            <person name="Gong X."/>
        </authorList>
    </citation>
    <scope>NUCLEOTIDE SEQUENCE [LARGE SCALE GENOMIC DNA]</scope>
    <source>
        <strain evidence="2 3">2C-HV3</strain>
    </source>
</reference>
<evidence type="ECO:0000313" key="2">
    <source>
        <dbReference type="EMBL" id="MBD3145678.1"/>
    </source>
</evidence>
<evidence type="ECO:0000313" key="3">
    <source>
        <dbReference type="Proteomes" id="UP000653231"/>
    </source>
</evidence>
<gene>
    <name evidence="2" type="ORF">IEQ31_21140</name>
</gene>
<dbReference type="Proteomes" id="UP000653231">
    <property type="component" value="Unassembled WGS sequence"/>
</dbReference>
<dbReference type="InterPro" id="IPR034660">
    <property type="entry name" value="DinB/YfiT-like"/>
</dbReference>
<protein>
    <submittedName>
        <fullName evidence="2">Maleylpyruvate isomerase family mycothiol-dependent enzyme</fullName>
    </submittedName>
</protein>
<dbReference type="InterPro" id="IPR024344">
    <property type="entry name" value="MDMPI_metal-binding"/>
</dbReference>
<dbReference type="GO" id="GO:0016853">
    <property type="term" value="F:isomerase activity"/>
    <property type="evidence" value="ECO:0007669"/>
    <property type="project" value="UniProtKB-KW"/>
</dbReference>
<proteinExistence type="predicted"/>
<dbReference type="RefSeq" id="WP_191053096.1">
    <property type="nucleotide sequence ID" value="NZ_JACXRZ010000015.1"/>
</dbReference>
<dbReference type="Gene3D" id="1.20.120.450">
    <property type="entry name" value="dinb family like domain"/>
    <property type="match status" value="1"/>
</dbReference>
<keyword evidence="2" id="KW-0413">Isomerase</keyword>
<comment type="caution">
    <text evidence="2">The sequence shown here is derived from an EMBL/GenBank/DDBJ whole genome shotgun (WGS) entry which is preliminary data.</text>
</comment>
<keyword evidence="3" id="KW-1185">Reference proteome</keyword>
<dbReference type="Pfam" id="PF11716">
    <property type="entry name" value="MDMPI_N"/>
    <property type="match status" value="1"/>
</dbReference>